<comment type="similarity">
    <text evidence="3">Belongs to the PstS family.</text>
</comment>
<keyword evidence="8" id="KW-0449">Lipoprotein</keyword>
<evidence type="ECO:0000256" key="3">
    <source>
        <dbReference type="ARBA" id="ARBA00008725"/>
    </source>
</evidence>
<gene>
    <name evidence="10" type="ORF">SAMN04488500_104284</name>
</gene>
<evidence type="ECO:0000256" key="1">
    <source>
        <dbReference type="ARBA" id="ARBA00002841"/>
    </source>
</evidence>
<sequence length="286" mass="31497">MILKYGRILWLFLMLLLTSGCIEKTPSAAESKSLQGFIVHDKFIVAGSGSNIPVTRKLVEGYNAKSKVKIELPSSIGSDGAINAVKSGRLELGLISRHLTSAERELGLKEVPYARVAVIFGVHRDVLDTEISSSSIIDIVKGSKATWSNGSKIYVFVRERNDSSNLVLYDKIPGLKDALFESYHQQRWGVFYRDSDMVDALQKTKGSFGVVNTTDLAANHSIKALDFDGVAPTQNNILSGEYKLVKELSFVYKDQISSRSAEFLEFVFSPEGQQILAKWGAVPSGR</sequence>
<evidence type="ECO:0000313" key="10">
    <source>
        <dbReference type="EMBL" id="SMC53362.1"/>
    </source>
</evidence>
<comment type="subcellular location">
    <subcellularLocation>
        <location evidence="2">Cell membrane</location>
        <topology evidence="2">Lipid-anchor</topology>
    </subcellularLocation>
</comment>
<keyword evidence="6" id="KW-0732">Signal</keyword>
<dbReference type="OrthoDB" id="9790048at2"/>
<proteinExistence type="inferred from homology"/>
<organism evidence="10 11">
    <name type="scientific">Sporomusa malonica</name>
    <dbReference type="NCBI Taxonomy" id="112901"/>
    <lineage>
        <taxon>Bacteria</taxon>
        <taxon>Bacillati</taxon>
        <taxon>Bacillota</taxon>
        <taxon>Negativicutes</taxon>
        <taxon>Selenomonadales</taxon>
        <taxon>Sporomusaceae</taxon>
        <taxon>Sporomusa</taxon>
    </lineage>
</organism>
<comment type="subunit">
    <text evidence="4">The complex is composed of two ATP-binding proteins (PstB), two transmembrane proteins (PstC and PstA) and a solute-binding protein (PstS).</text>
</comment>
<dbReference type="GO" id="GO:0006817">
    <property type="term" value="P:phosphate ion transport"/>
    <property type="evidence" value="ECO:0007669"/>
    <property type="project" value="UniProtKB-KW"/>
</dbReference>
<keyword evidence="7" id="KW-0564">Palmitate</keyword>
<evidence type="ECO:0000256" key="2">
    <source>
        <dbReference type="ARBA" id="ARBA00004193"/>
    </source>
</evidence>
<dbReference type="EMBL" id="FWXI01000004">
    <property type="protein sequence ID" value="SMC53362.1"/>
    <property type="molecule type" value="Genomic_DNA"/>
</dbReference>
<evidence type="ECO:0000256" key="8">
    <source>
        <dbReference type="ARBA" id="ARBA00023288"/>
    </source>
</evidence>
<keyword evidence="5" id="KW-0592">Phosphate transport</keyword>
<dbReference type="AlphaFoldDB" id="A0A1W1ZYT4"/>
<protein>
    <submittedName>
        <fullName evidence="10">Phosphate ABC transporter substrate-binding protein, PhoT family</fullName>
    </submittedName>
</protein>
<keyword evidence="11" id="KW-1185">Reference proteome</keyword>
<dbReference type="PANTHER" id="PTHR30570">
    <property type="entry name" value="PERIPLASMIC PHOSPHATE BINDING COMPONENT OF PHOSPHATE ABC TRANSPORTER"/>
    <property type="match status" value="1"/>
</dbReference>
<evidence type="ECO:0000313" key="11">
    <source>
        <dbReference type="Proteomes" id="UP000192738"/>
    </source>
</evidence>
<dbReference type="RefSeq" id="WP_084574921.1">
    <property type="nucleotide sequence ID" value="NZ_CP155572.1"/>
</dbReference>
<dbReference type="InterPro" id="IPR050811">
    <property type="entry name" value="Phosphate_ABC_transporter"/>
</dbReference>
<dbReference type="Proteomes" id="UP000192738">
    <property type="component" value="Unassembled WGS sequence"/>
</dbReference>
<accession>A0A1W1ZYT4</accession>
<name>A0A1W1ZYT4_9FIRM</name>
<evidence type="ECO:0000256" key="6">
    <source>
        <dbReference type="ARBA" id="ARBA00022729"/>
    </source>
</evidence>
<keyword evidence="5" id="KW-0813">Transport</keyword>
<evidence type="ECO:0000259" key="9">
    <source>
        <dbReference type="Pfam" id="PF12849"/>
    </source>
</evidence>
<dbReference type="STRING" id="112901.SAMN04488500_104284"/>
<comment type="function">
    <text evidence="1">Part of the ABC transporter complex PstSACB involved in phosphate import.</text>
</comment>
<dbReference type="GO" id="GO:0005886">
    <property type="term" value="C:plasma membrane"/>
    <property type="evidence" value="ECO:0007669"/>
    <property type="project" value="UniProtKB-SubCell"/>
</dbReference>
<feature type="domain" description="PBP" evidence="9">
    <location>
        <begin position="43"/>
        <end position="271"/>
    </location>
</feature>
<evidence type="ECO:0000256" key="4">
    <source>
        <dbReference type="ARBA" id="ARBA00011529"/>
    </source>
</evidence>
<dbReference type="PANTHER" id="PTHR30570:SF1">
    <property type="entry name" value="PHOSPHATE-BINDING PROTEIN PSTS"/>
    <property type="match status" value="1"/>
</dbReference>
<evidence type="ECO:0000256" key="5">
    <source>
        <dbReference type="ARBA" id="ARBA00022592"/>
    </source>
</evidence>
<dbReference type="PROSITE" id="PS51257">
    <property type="entry name" value="PROKAR_LIPOPROTEIN"/>
    <property type="match status" value="1"/>
</dbReference>
<dbReference type="Gene3D" id="3.40.190.10">
    <property type="entry name" value="Periplasmic binding protein-like II"/>
    <property type="match status" value="2"/>
</dbReference>
<dbReference type="SUPFAM" id="SSF53850">
    <property type="entry name" value="Periplasmic binding protein-like II"/>
    <property type="match status" value="1"/>
</dbReference>
<dbReference type="InterPro" id="IPR024370">
    <property type="entry name" value="PBP_domain"/>
</dbReference>
<reference evidence="10 11" key="1">
    <citation type="submission" date="2017-04" db="EMBL/GenBank/DDBJ databases">
        <authorList>
            <person name="Afonso C.L."/>
            <person name="Miller P.J."/>
            <person name="Scott M.A."/>
            <person name="Spackman E."/>
            <person name="Goraichik I."/>
            <person name="Dimitrov K.M."/>
            <person name="Suarez D.L."/>
            <person name="Swayne D.E."/>
        </authorList>
    </citation>
    <scope>NUCLEOTIDE SEQUENCE [LARGE SCALE GENOMIC DNA]</scope>
    <source>
        <strain evidence="10 11">DSM 5090</strain>
    </source>
</reference>
<dbReference type="Pfam" id="PF12849">
    <property type="entry name" value="PBP_like_2"/>
    <property type="match status" value="1"/>
</dbReference>
<evidence type="ECO:0000256" key="7">
    <source>
        <dbReference type="ARBA" id="ARBA00023139"/>
    </source>
</evidence>